<reference evidence="1 2" key="1">
    <citation type="submission" date="2016-07" db="EMBL/GenBank/DDBJ databases">
        <title>Multiple horizontal gene transfer events from other fungi enriched the ability of initially mycotrophic Trichoderma (Ascomycota) to feed on dead plant biomass.</title>
        <authorList>
            <consortium name="DOE Joint Genome Institute"/>
            <person name="Aerts A."/>
            <person name="Atanasova L."/>
            <person name="Chenthamara K."/>
            <person name="Zhang J."/>
            <person name="Grujic M."/>
            <person name="Henrissat B."/>
            <person name="Kuo A."/>
            <person name="Salamov A."/>
            <person name="Lipzen A."/>
            <person name="Labutti K."/>
            <person name="Barry K."/>
            <person name="Miao Y."/>
            <person name="Rahimi M.J."/>
            <person name="Shen Q."/>
            <person name="Grigoriev I.V."/>
            <person name="Kubicek C.P."/>
            <person name="Druzhinina I.S."/>
        </authorList>
    </citation>
    <scope>NUCLEOTIDE SEQUENCE [LARGE SCALE GENOMIC DNA]</scope>
    <source>
        <strain evidence="1 2">CBS 433.97</strain>
    </source>
</reference>
<protein>
    <submittedName>
        <fullName evidence="1">Uncharacterized protein</fullName>
    </submittedName>
</protein>
<dbReference type="Proteomes" id="UP000240493">
    <property type="component" value="Unassembled WGS sequence"/>
</dbReference>
<accession>A0A2T3YVZ8</accession>
<evidence type="ECO:0000313" key="2">
    <source>
        <dbReference type="Proteomes" id="UP000240493"/>
    </source>
</evidence>
<organism evidence="1 2">
    <name type="scientific">Trichoderma asperellum (strain ATCC 204424 / CBS 433.97 / NBRC 101777)</name>
    <dbReference type="NCBI Taxonomy" id="1042311"/>
    <lineage>
        <taxon>Eukaryota</taxon>
        <taxon>Fungi</taxon>
        <taxon>Dikarya</taxon>
        <taxon>Ascomycota</taxon>
        <taxon>Pezizomycotina</taxon>
        <taxon>Sordariomycetes</taxon>
        <taxon>Hypocreomycetidae</taxon>
        <taxon>Hypocreales</taxon>
        <taxon>Hypocreaceae</taxon>
        <taxon>Trichoderma</taxon>
    </lineage>
</organism>
<dbReference type="AlphaFoldDB" id="A0A2T3YVZ8"/>
<sequence>MPGKILIQSSLLPLEAVSLGRFVVDINHPQRRYHDPFPGKILGSTVQVEKDVTEMVQRLQSTRARVSLTELLTFFRSKHERQAIQVRAVMAGRYILSQWDSIFCSACALEGTRRWLEDAIEDGKEIYFTVGYCTFVNPAAVEEARSGKGIEQSVQLPVSIVADANLAGIQLGGVADPAMSHSKEKDTLAARSYSMSGEYVYAVQYCKVSFKWFSTRNVESSLLGKNKWRVYIGVRGEEEDWDGKADDNTVEAELVKDWQSEDTTVVECY</sequence>
<evidence type="ECO:0000313" key="1">
    <source>
        <dbReference type="EMBL" id="PTB36732.1"/>
    </source>
</evidence>
<dbReference type="OrthoDB" id="5410365at2759"/>
<gene>
    <name evidence="1" type="ORF">M441DRAFT_61453</name>
</gene>
<dbReference type="EMBL" id="KZ679269">
    <property type="protein sequence ID" value="PTB36732.1"/>
    <property type="molecule type" value="Genomic_DNA"/>
</dbReference>
<keyword evidence="2" id="KW-1185">Reference proteome</keyword>
<name>A0A2T3YVZ8_TRIA4</name>
<proteinExistence type="predicted"/>